<feature type="active site" evidence="6">
    <location>
        <position position="216"/>
    </location>
</feature>
<dbReference type="NCBIfam" id="NF009828">
    <property type="entry name" value="PRK13303.1-3"/>
    <property type="match status" value="1"/>
</dbReference>
<name>A0A1B8SYH4_PRORE</name>
<evidence type="ECO:0000256" key="2">
    <source>
        <dbReference type="ARBA" id="ARBA00022642"/>
    </source>
</evidence>
<dbReference type="InterPro" id="IPR020626">
    <property type="entry name" value="Asp_DH_prok"/>
</dbReference>
<feature type="binding site" evidence="6">
    <location>
        <position position="186"/>
    </location>
    <ligand>
        <name>NAD(+)</name>
        <dbReference type="ChEBI" id="CHEBI:57540"/>
    </ligand>
</feature>
<dbReference type="InterPro" id="IPR005106">
    <property type="entry name" value="Asp/hSer_DH_NAD-bd"/>
</dbReference>
<comment type="catalytic activity">
    <reaction evidence="6">
        <text>L-aspartate + NADP(+) + H2O = oxaloacetate + NH4(+) + NADPH + H(+)</text>
        <dbReference type="Rhea" id="RHEA:11784"/>
        <dbReference type="ChEBI" id="CHEBI:15377"/>
        <dbReference type="ChEBI" id="CHEBI:15378"/>
        <dbReference type="ChEBI" id="CHEBI:16452"/>
        <dbReference type="ChEBI" id="CHEBI:28938"/>
        <dbReference type="ChEBI" id="CHEBI:29991"/>
        <dbReference type="ChEBI" id="CHEBI:57783"/>
        <dbReference type="ChEBI" id="CHEBI:58349"/>
        <dbReference type="EC" id="1.4.1.21"/>
    </reaction>
</comment>
<dbReference type="OMA" id="WRGSYAE"/>
<dbReference type="GO" id="GO:0050661">
    <property type="term" value="F:NADP binding"/>
    <property type="evidence" value="ECO:0007669"/>
    <property type="project" value="UniProtKB-UniRule"/>
</dbReference>
<dbReference type="Gene3D" id="3.30.360.10">
    <property type="entry name" value="Dihydrodipicolinate Reductase, domain 2"/>
    <property type="match status" value="1"/>
</dbReference>
<keyword evidence="2 6" id="KW-0662">Pyridine nucleotide biosynthesis</keyword>
<keyword evidence="4 6" id="KW-0560">Oxidoreductase</keyword>
<evidence type="ECO:0000313" key="10">
    <source>
        <dbReference type="Proteomes" id="UP000254208"/>
    </source>
</evidence>
<feature type="domain" description="Aspartate dehydrogenase" evidence="7">
    <location>
        <begin position="164"/>
        <end position="251"/>
    </location>
</feature>
<comment type="catalytic activity">
    <reaction evidence="6">
        <text>L-aspartate + NAD(+) + H2O = oxaloacetate + NH4(+) + NADH + H(+)</text>
        <dbReference type="Rhea" id="RHEA:11788"/>
        <dbReference type="ChEBI" id="CHEBI:15377"/>
        <dbReference type="ChEBI" id="CHEBI:15378"/>
        <dbReference type="ChEBI" id="CHEBI:16452"/>
        <dbReference type="ChEBI" id="CHEBI:28938"/>
        <dbReference type="ChEBI" id="CHEBI:29991"/>
        <dbReference type="ChEBI" id="CHEBI:57540"/>
        <dbReference type="ChEBI" id="CHEBI:57945"/>
        <dbReference type="EC" id="1.4.1.21"/>
    </reaction>
</comment>
<comment type="similarity">
    <text evidence="1 6">Belongs to the L-aspartate dehydrogenase family.</text>
</comment>
<dbReference type="GO" id="GO:0016639">
    <property type="term" value="F:oxidoreductase activity, acting on the CH-NH2 group of donors, NAD or NADP as acceptor"/>
    <property type="evidence" value="ECO:0007669"/>
    <property type="project" value="UniProtKB-UniRule"/>
</dbReference>
<dbReference type="SUPFAM" id="SSF51735">
    <property type="entry name" value="NAD(P)-binding Rossmann-fold domains"/>
    <property type="match status" value="1"/>
</dbReference>
<organism evidence="9 10">
    <name type="scientific">Providencia rettgeri</name>
    <dbReference type="NCBI Taxonomy" id="587"/>
    <lineage>
        <taxon>Bacteria</taxon>
        <taxon>Pseudomonadati</taxon>
        <taxon>Pseudomonadota</taxon>
        <taxon>Gammaproteobacteria</taxon>
        <taxon>Enterobacterales</taxon>
        <taxon>Morganellaceae</taxon>
        <taxon>Providencia</taxon>
    </lineage>
</organism>
<comment type="pathway">
    <text evidence="6">Cofactor biosynthesis; NAD(+) biosynthesis; iminoaspartate from L-aspartate (dehydrogenase route): step 1/1.</text>
</comment>
<keyword evidence="3 6" id="KW-0521">NADP</keyword>
<accession>A0A1B8SYH4</accession>
<dbReference type="Gene3D" id="3.40.50.720">
    <property type="entry name" value="NAD(P)-binding Rossmann-like Domain"/>
    <property type="match status" value="1"/>
</dbReference>
<evidence type="ECO:0000259" key="7">
    <source>
        <dbReference type="Pfam" id="PF01958"/>
    </source>
</evidence>
<dbReference type="GO" id="GO:0009435">
    <property type="term" value="P:NAD+ biosynthetic process"/>
    <property type="evidence" value="ECO:0007669"/>
    <property type="project" value="UniProtKB-UniRule"/>
</dbReference>
<dbReference type="UniPathway" id="UPA00253">
    <property type="reaction ID" value="UER00456"/>
</dbReference>
<evidence type="ECO:0000256" key="4">
    <source>
        <dbReference type="ARBA" id="ARBA00023002"/>
    </source>
</evidence>
<evidence type="ECO:0000256" key="3">
    <source>
        <dbReference type="ARBA" id="ARBA00022857"/>
    </source>
</evidence>
<evidence type="ECO:0000256" key="6">
    <source>
        <dbReference type="HAMAP-Rule" id="MF_01265"/>
    </source>
</evidence>
<dbReference type="PIRSF" id="PIRSF005227">
    <property type="entry name" value="Asp_dh_NAD_syn"/>
    <property type="match status" value="1"/>
</dbReference>
<dbReference type="EMBL" id="UGTZ01000001">
    <property type="protein sequence ID" value="SUC32708.1"/>
    <property type="molecule type" value="Genomic_DNA"/>
</dbReference>
<feature type="domain" description="Aspartate/homoserine dehydrogenase NAD-binding" evidence="8">
    <location>
        <begin position="8"/>
        <end position="114"/>
    </location>
</feature>
<dbReference type="PANTHER" id="PTHR31873:SF6">
    <property type="entry name" value="ASPARTATE DEHYDROGENASE DOMAIN-CONTAINING PROTEIN"/>
    <property type="match status" value="1"/>
</dbReference>
<evidence type="ECO:0000259" key="8">
    <source>
        <dbReference type="Pfam" id="PF03447"/>
    </source>
</evidence>
<dbReference type="Pfam" id="PF03447">
    <property type="entry name" value="NAD_binding_3"/>
    <property type="match status" value="1"/>
</dbReference>
<dbReference type="SUPFAM" id="SSF55347">
    <property type="entry name" value="Glyceraldehyde-3-phosphate dehydrogenase-like, C-terminal domain"/>
    <property type="match status" value="1"/>
</dbReference>
<dbReference type="HAMAP" id="MF_01265">
    <property type="entry name" value="NadX"/>
    <property type="match status" value="1"/>
</dbReference>
<dbReference type="RefSeq" id="WP_004908411.1">
    <property type="nucleotide sequence ID" value="NZ_ABEXOA020000001.1"/>
</dbReference>
<dbReference type="InterPro" id="IPR011182">
    <property type="entry name" value="L-Asp_DH"/>
</dbReference>
<comment type="function">
    <text evidence="6">Specifically catalyzes the NAD or NADP-dependent dehydrogenation of L-aspartate to iminoaspartate.</text>
</comment>
<evidence type="ECO:0000313" key="9">
    <source>
        <dbReference type="EMBL" id="SUC32708.1"/>
    </source>
</evidence>
<evidence type="ECO:0000256" key="5">
    <source>
        <dbReference type="ARBA" id="ARBA00023027"/>
    </source>
</evidence>
<comment type="miscellaneous">
    <text evidence="6">The iminoaspartate product is unstable in aqueous solution and can decompose to oxaloacetate and ammonia.</text>
</comment>
<gene>
    <name evidence="6 9" type="primary">nadX</name>
    <name evidence="9" type="ORF">NCTC11801_03710</name>
</gene>
<dbReference type="InterPro" id="IPR036291">
    <property type="entry name" value="NAD(P)-bd_dom_sf"/>
</dbReference>
<dbReference type="PANTHER" id="PTHR31873">
    <property type="entry name" value="L-ASPARTATE DEHYDROGENASE-RELATED"/>
    <property type="match status" value="1"/>
</dbReference>
<dbReference type="AlphaFoldDB" id="A0A1B8SYH4"/>
<reference evidence="9 10" key="1">
    <citation type="submission" date="2018-06" db="EMBL/GenBank/DDBJ databases">
        <authorList>
            <consortium name="Pathogen Informatics"/>
            <person name="Doyle S."/>
        </authorList>
    </citation>
    <scope>NUCLEOTIDE SEQUENCE [LARGE SCALE GENOMIC DNA]</scope>
    <source>
        <strain evidence="9 10">NCTC11801</strain>
    </source>
</reference>
<keyword evidence="5 6" id="KW-0520">NAD</keyword>
<dbReference type="GeneID" id="93674351"/>
<protein>
    <recommendedName>
        <fullName evidence="6">L-aspartate dehydrogenase</fullName>
        <ecNumber evidence="6">1.4.1.21</ecNumber>
    </recommendedName>
</protein>
<feature type="binding site" evidence="6">
    <location>
        <position position="120"/>
    </location>
    <ligand>
        <name>NAD(+)</name>
        <dbReference type="ChEBI" id="CHEBI:57540"/>
    </ligand>
</feature>
<proteinExistence type="inferred from homology"/>
<dbReference type="InterPro" id="IPR002811">
    <property type="entry name" value="Asp_DH"/>
</dbReference>
<dbReference type="EC" id="1.4.1.21" evidence="6"/>
<dbReference type="GO" id="GO:0051287">
    <property type="term" value="F:NAD binding"/>
    <property type="evidence" value="ECO:0007669"/>
    <property type="project" value="UniProtKB-UniRule"/>
</dbReference>
<dbReference type="Proteomes" id="UP000254208">
    <property type="component" value="Unassembled WGS sequence"/>
</dbReference>
<dbReference type="OrthoDB" id="7056904at2"/>
<evidence type="ECO:0000256" key="1">
    <source>
        <dbReference type="ARBA" id="ARBA00008331"/>
    </source>
</evidence>
<dbReference type="Pfam" id="PF01958">
    <property type="entry name" value="Asp_DH_C"/>
    <property type="match status" value="1"/>
</dbReference>
<sequence>MKTLMLIGYGAMAQEVITRLPNEIALRYIVARPHHHQAILERFKGAVTPIDNLDNNIIPPDLVLECAGHQAVKQYAPTVLERGWTLAIISTGALADTDFEQHLVALTQRHHSQLIPLTGAVAGLDGLRAAKEANITHVTYLSRKSPASWRNGAAERYVDLSQVTQPTVFFSGSAREAALNFPANANVAATVALYGIGMDATQVQLVVDPTTTQNSHRIDVTGDFGHFCIELNGNPLPSNPKTSMLAALSAVEICRRVAEHRAI</sequence>
<dbReference type="GO" id="GO:0033735">
    <property type="term" value="F:aspartate dehydrogenase [NAD(P)+] activity"/>
    <property type="evidence" value="ECO:0007669"/>
    <property type="project" value="UniProtKB-EC"/>
</dbReference>